<dbReference type="InterPro" id="IPR026904">
    <property type="entry name" value="MnmG_C"/>
</dbReference>
<dbReference type="PANTHER" id="PTHR11806:SF0">
    <property type="entry name" value="PROTEIN MTO1 HOMOLOG, MITOCHONDRIAL"/>
    <property type="match status" value="1"/>
</dbReference>
<evidence type="ECO:0000256" key="3">
    <source>
        <dbReference type="ARBA" id="ARBA00022490"/>
    </source>
</evidence>
<dbReference type="Gene3D" id="3.50.50.60">
    <property type="entry name" value="FAD/NAD(P)-binding domain"/>
    <property type="match status" value="2"/>
</dbReference>
<evidence type="ECO:0000313" key="8">
    <source>
        <dbReference type="EMBL" id="MPM12979.1"/>
    </source>
</evidence>
<dbReference type="InterPro" id="IPR047001">
    <property type="entry name" value="MnmG_C_subdom"/>
</dbReference>
<dbReference type="GO" id="GO:0005829">
    <property type="term" value="C:cytosol"/>
    <property type="evidence" value="ECO:0007669"/>
    <property type="project" value="TreeGrafter"/>
</dbReference>
<reference evidence="8" key="1">
    <citation type="submission" date="2019-08" db="EMBL/GenBank/DDBJ databases">
        <authorList>
            <person name="Kucharzyk K."/>
            <person name="Murdoch R.W."/>
            <person name="Higgins S."/>
            <person name="Loffler F."/>
        </authorList>
    </citation>
    <scope>NUCLEOTIDE SEQUENCE</scope>
</reference>
<gene>
    <name evidence="8" type="primary">mnmG_21</name>
    <name evidence="8" type="ORF">SDC9_59334</name>
</gene>
<dbReference type="Pfam" id="PF13932">
    <property type="entry name" value="SAM_GIDA_C"/>
    <property type="match status" value="1"/>
</dbReference>
<dbReference type="SMART" id="SM01228">
    <property type="entry name" value="GIDA_assoc_3"/>
    <property type="match status" value="1"/>
</dbReference>
<dbReference type="NCBIfam" id="TIGR00136">
    <property type="entry name" value="mnmG_gidA"/>
    <property type="match status" value="1"/>
</dbReference>
<dbReference type="SUPFAM" id="SSF51905">
    <property type="entry name" value="FAD/NAD(P)-binding domain"/>
    <property type="match status" value="1"/>
</dbReference>
<name>A0A644XA63_9ZZZZ</name>
<dbReference type="Pfam" id="PF01134">
    <property type="entry name" value="GIDA"/>
    <property type="match status" value="1"/>
</dbReference>
<dbReference type="FunFam" id="1.10.10.1800:FF:000001">
    <property type="entry name" value="tRNA uridine 5-carboxymethylaminomethyl modification enzyme MnmG"/>
    <property type="match status" value="1"/>
</dbReference>
<keyword evidence="5" id="KW-0274">FAD</keyword>
<proteinExistence type="inferred from homology"/>
<keyword evidence="4" id="KW-0285">Flavoprotein</keyword>
<dbReference type="EMBL" id="VSSQ01002048">
    <property type="protein sequence ID" value="MPM12979.1"/>
    <property type="molecule type" value="Genomic_DNA"/>
</dbReference>
<dbReference type="Gene3D" id="1.10.150.570">
    <property type="entry name" value="GidA associated domain, C-terminal subdomain"/>
    <property type="match status" value="1"/>
</dbReference>
<dbReference type="FunFam" id="1.10.150.570:FF:000001">
    <property type="entry name" value="tRNA uridine 5-carboxymethylaminomethyl modification enzyme MnmG"/>
    <property type="match status" value="1"/>
</dbReference>
<evidence type="ECO:0000256" key="5">
    <source>
        <dbReference type="ARBA" id="ARBA00022827"/>
    </source>
</evidence>
<dbReference type="FunFam" id="3.50.50.60:FF:000002">
    <property type="entry name" value="tRNA uridine 5-carboxymethylaminomethyl modification enzyme MnmG"/>
    <property type="match status" value="1"/>
</dbReference>
<dbReference type="InterPro" id="IPR036188">
    <property type="entry name" value="FAD/NAD-bd_sf"/>
</dbReference>
<accession>A0A644XA63</accession>
<keyword evidence="6" id="KW-0520">NAD</keyword>
<dbReference type="HAMAP" id="MF_00129">
    <property type="entry name" value="MnmG_GidA"/>
    <property type="match status" value="1"/>
</dbReference>
<dbReference type="Pfam" id="PF21680">
    <property type="entry name" value="GIDA_C_1st"/>
    <property type="match status" value="1"/>
</dbReference>
<organism evidence="8">
    <name type="scientific">bioreactor metagenome</name>
    <dbReference type="NCBI Taxonomy" id="1076179"/>
    <lineage>
        <taxon>unclassified sequences</taxon>
        <taxon>metagenomes</taxon>
        <taxon>ecological metagenomes</taxon>
    </lineage>
</organism>
<dbReference type="Gene3D" id="1.10.10.1800">
    <property type="entry name" value="tRNA uridine 5-carboxymethylaminomethyl modification enzyme MnmG/GidA"/>
    <property type="match status" value="1"/>
</dbReference>
<dbReference type="PROSITE" id="PS01280">
    <property type="entry name" value="GIDA_1"/>
    <property type="match status" value="1"/>
</dbReference>
<feature type="domain" description="tRNA uridine 5-carboxymethylaminomethyl modification enzyme C-terminal subdomain" evidence="7">
    <location>
        <begin position="515"/>
        <end position="586"/>
    </location>
</feature>
<dbReference type="InterPro" id="IPR044920">
    <property type="entry name" value="MnmG_C_subdom_sf"/>
</dbReference>
<evidence type="ECO:0000256" key="6">
    <source>
        <dbReference type="ARBA" id="ARBA00023027"/>
    </source>
</evidence>
<dbReference type="InterPro" id="IPR002218">
    <property type="entry name" value="MnmG-rel"/>
</dbReference>
<sequence length="603" mass="68263">MKTIVLTMSLDSIAMMPCNPNIGGTAKGHLVREIDALGGEMALNIDKTMIQCKMLNRSKGPAVHSLRAQADKNKYHSEMKKVIENQKNLEVVQAEVTRLTVNDDKTFNVYTKVGAYYRAKSVIITTGTYLKGRVYIGELNYSSGPNGLAPANELSESLMDLGIELRKFKTGTPARIHSDSLDYEKMEIQSGDEEIIPFSFMTDGINIEQVPCYITYTTEETHEIIRKNLDRSPLYEGVIKSIGPRYCPSIEDKVVKFSDKDRHQLFVEPEGLDTKEMYIQGMSSSLPYEVQIQMYKSMIGLENAKIMRPAYAIEYDCIDPTQLKTSLELISIKNLFFAGQVNGSSGYEEAAAQGLIAGINAAMSLKNREPLVLDRSEAYIGVLIDDLVTKGTNEPYRMMTSRAEYRLILRQDNADERLTEKGYEVGLVTEERYNRFKTKKQKIEEEIERLKNIKITPKKEVNEILESLGSASLKMPLSLYDLLRRTELDYDNTAALDEERPLLNKETKDYVETVIKYDGYISKQIKQVEQFKKLENRRIPSSIDYDSIGNLRLEAKQKLNRIRPDSIGQASRISGVSPSDINVLLVYMMTNAAKSHDKGENLD</sequence>
<comment type="similarity">
    <text evidence="2">Belongs to the MnmG family.</text>
</comment>
<dbReference type="GO" id="GO:0030488">
    <property type="term" value="P:tRNA methylation"/>
    <property type="evidence" value="ECO:0007669"/>
    <property type="project" value="TreeGrafter"/>
</dbReference>
<evidence type="ECO:0000256" key="4">
    <source>
        <dbReference type="ARBA" id="ARBA00022630"/>
    </source>
</evidence>
<protein>
    <submittedName>
        <fullName evidence="8">tRNA uridine 5-carboxymethylaminomethyl modification enzyme MnmG</fullName>
    </submittedName>
</protein>
<dbReference type="InterPro" id="IPR004416">
    <property type="entry name" value="MnmG"/>
</dbReference>
<evidence type="ECO:0000256" key="1">
    <source>
        <dbReference type="ARBA" id="ARBA00001974"/>
    </source>
</evidence>
<keyword evidence="3" id="KW-0963">Cytoplasm</keyword>
<comment type="cofactor">
    <cofactor evidence="1">
        <name>FAD</name>
        <dbReference type="ChEBI" id="CHEBI:57692"/>
    </cofactor>
</comment>
<comment type="caution">
    <text evidence="8">The sequence shown here is derived from an EMBL/GenBank/DDBJ whole genome shotgun (WGS) entry which is preliminary data.</text>
</comment>
<dbReference type="GO" id="GO:0050660">
    <property type="term" value="F:flavin adenine dinucleotide binding"/>
    <property type="evidence" value="ECO:0007669"/>
    <property type="project" value="InterPro"/>
</dbReference>
<dbReference type="PROSITE" id="PS01281">
    <property type="entry name" value="GIDA_2"/>
    <property type="match status" value="1"/>
</dbReference>
<evidence type="ECO:0000256" key="2">
    <source>
        <dbReference type="ARBA" id="ARBA00007653"/>
    </source>
</evidence>
<dbReference type="InterPro" id="IPR020595">
    <property type="entry name" value="MnmG-rel_CS"/>
</dbReference>
<evidence type="ECO:0000259" key="7">
    <source>
        <dbReference type="SMART" id="SM01228"/>
    </source>
</evidence>
<dbReference type="AlphaFoldDB" id="A0A644XA63"/>
<dbReference type="GO" id="GO:0002098">
    <property type="term" value="P:tRNA wobble uridine modification"/>
    <property type="evidence" value="ECO:0007669"/>
    <property type="project" value="InterPro"/>
</dbReference>
<dbReference type="InterPro" id="IPR049312">
    <property type="entry name" value="GIDA_C_N"/>
</dbReference>
<dbReference type="PANTHER" id="PTHR11806">
    <property type="entry name" value="GLUCOSE INHIBITED DIVISION PROTEIN A"/>
    <property type="match status" value="1"/>
</dbReference>
<dbReference type="InterPro" id="IPR040131">
    <property type="entry name" value="MnmG_N"/>
</dbReference>